<dbReference type="PANTHER" id="PTHR42939">
    <property type="entry name" value="ABC TRANSPORTER ATP-BINDING PROTEIN ALBC-RELATED"/>
    <property type="match status" value="1"/>
</dbReference>
<dbReference type="EMBL" id="BMOE01000010">
    <property type="protein sequence ID" value="GGJ82137.1"/>
    <property type="molecule type" value="Genomic_DNA"/>
</dbReference>
<reference evidence="5" key="2">
    <citation type="submission" date="2020-09" db="EMBL/GenBank/DDBJ databases">
        <authorList>
            <person name="Sun Q."/>
            <person name="Ohkuma M."/>
        </authorList>
    </citation>
    <scope>NUCLEOTIDE SEQUENCE</scope>
    <source>
        <strain evidence="5">JCM 14371</strain>
    </source>
</reference>
<dbReference type="InterPro" id="IPR017871">
    <property type="entry name" value="ABC_transporter-like_CS"/>
</dbReference>
<accession>A0A917PJR3</accession>
<dbReference type="Proteomes" id="UP000635726">
    <property type="component" value="Unassembled WGS sequence"/>
</dbReference>
<protein>
    <submittedName>
        <fullName evidence="5">ABC transporter</fullName>
    </submittedName>
</protein>
<evidence type="ECO:0000259" key="4">
    <source>
        <dbReference type="PROSITE" id="PS50893"/>
    </source>
</evidence>
<dbReference type="Pfam" id="PF00005">
    <property type="entry name" value="ABC_tran"/>
    <property type="match status" value="1"/>
</dbReference>
<gene>
    <name evidence="5" type="ORF">GCM10008939_27530</name>
</gene>
<evidence type="ECO:0000256" key="1">
    <source>
        <dbReference type="ARBA" id="ARBA00022448"/>
    </source>
</evidence>
<dbReference type="GO" id="GO:0005524">
    <property type="term" value="F:ATP binding"/>
    <property type="evidence" value="ECO:0007669"/>
    <property type="project" value="UniProtKB-KW"/>
</dbReference>
<dbReference type="AlphaFoldDB" id="A0A917PJR3"/>
<keyword evidence="3" id="KW-0067">ATP-binding</keyword>
<sequence>MIDVSGFSKRYGRHTAVNDLSFTVPRGGLFGLLGSNGAGKTTTIRALVGLTRPSAGTVRVAGYDVWAEPIPAKSSFGYIPDRPHLYGKLTGRETLRFVAGLRRLPDAEREIDRWLEYFRLSDFGNELTETYSHGMRQKLTIITALLPNPKVLIVDEPMVGLDPQAARQVRELFRAHADAGNAVLLTTHSLPLAEAVCDRLVVLDRGRVLGEGTMDDLRAQTGTRAGGVDGDSLERVFFRLLEEEQAAGAAQDAAAPAQAGRGRRA</sequence>
<evidence type="ECO:0000313" key="5">
    <source>
        <dbReference type="EMBL" id="GGJ82137.1"/>
    </source>
</evidence>
<evidence type="ECO:0000313" key="6">
    <source>
        <dbReference type="Proteomes" id="UP000635726"/>
    </source>
</evidence>
<dbReference type="PROSITE" id="PS50893">
    <property type="entry name" value="ABC_TRANSPORTER_2"/>
    <property type="match status" value="1"/>
</dbReference>
<keyword evidence="1" id="KW-0813">Transport</keyword>
<dbReference type="SMART" id="SM00382">
    <property type="entry name" value="AAA"/>
    <property type="match status" value="1"/>
</dbReference>
<dbReference type="InterPro" id="IPR051782">
    <property type="entry name" value="ABC_Transporter_VariousFunc"/>
</dbReference>
<dbReference type="CDD" id="cd03230">
    <property type="entry name" value="ABC_DR_subfamily_A"/>
    <property type="match status" value="1"/>
</dbReference>
<dbReference type="PROSITE" id="PS00211">
    <property type="entry name" value="ABC_TRANSPORTER_1"/>
    <property type="match status" value="1"/>
</dbReference>
<dbReference type="InterPro" id="IPR003439">
    <property type="entry name" value="ABC_transporter-like_ATP-bd"/>
</dbReference>
<reference evidence="5" key="1">
    <citation type="journal article" date="2014" name="Int. J. Syst. Evol. Microbiol.">
        <title>Complete genome sequence of Corynebacterium casei LMG S-19264T (=DSM 44701T), isolated from a smear-ripened cheese.</title>
        <authorList>
            <consortium name="US DOE Joint Genome Institute (JGI-PGF)"/>
            <person name="Walter F."/>
            <person name="Albersmeier A."/>
            <person name="Kalinowski J."/>
            <person name="Ruckert C."/>
        </authorList>
    </citation>
    <scope>NUCLEOTIDE SEQUENCE</scope>
    <source>
        <strain evidence="5">JCM 14371</strain>
    </source>
</reference>
<dbReference type="RefSeq" id="WP_188963872.1">
    <property type="nucleotide sequence ID" value="NZ_BMOE01000010.1"/>
</dbReference>
<dbReference type="InterPro" id="IPR003593">
    <property type="entry name" value="AAA+_ATPase"/>
</dbReference>
<dbReference type="InterPro" id="IPR027417">
    <property type="entry name" value="P-loop_NTPase"/>
</dbReference>
<dbReference type="GO" id="GO:0016887">
    <property type="term" value="F:ATP hydrolysis activity"/>
    <property type="evidence" value="ECO:0007669"/>
    <property type="project" value="InterPro"/>
</dbReference>
<feature type="domain" description="ABC transporter" evidence="4">
    <location>
        <begin position="2"/>
        <end position="230"/>
    </location>
</feature>
<organism evidence="5 6">
    <name type="scientific">Deinococcus aquiradiocola</name>
    <dbReference type="NCBI Taxonomy" id="393059"/>
    <lineage>
        <taxon>Bacteria</taxon>
        <taxon>Thermotogati</taxon>
        <taxon>Deinococcota</taxon>
        <taxon>Deinococci</taxon>
        <taxon>Deinococcales</taxon>
        <taxon>Deinococcaceae</taxon>
        <taxon>Deinococcus</taxon>
    </lineage>
</organism>
<dbReference type="PANTHER" id="PTHR42939:SF1">
    <property type="entry name" value="ABC TRANSPORTER ATP-BINDING PROTEIN ALBC-RELATED"/>
    <property type="match status" value="1"/>
</dbReference>
<name>A0A917PJR3_9DEIO</name>
<evidence type="ECO:0000256" key="2">
    <source>
        <dbReference type="ARBA" id="ARBA00022741"/>
    </source>
</evidence>
<evidence type="ECO:0000256" key="3">
    <source>
        <dbReference type="ARBA" id="ARBA00022840"/>
    </source>
</evidence>
<keyword evidence="2" id="KW-0547">Nucleotide-binding</keyword>
<keyword evidence="6" id="KW-1185">Reference proteome</keyword>
<dbReference type="Gene3D" id="3.40.50.300">
    <property type="entry name" value="P-loop containing nucleotide triphosphate hydrolases"/>
    <property type="match status" value="1"/>
</dbReference>
<comment type="caution">
    <text evidence="5">The sequence shown here is derived from an EMBL/GenBank/DDBJ whole genome shotgun (WGS) entry which is preliminary data.</text>
</comment>
<proteinExistence type="predicted"/>
<dbReference type="SUPFAM" id="SSF52540">
    <property type="entry name" value="P-loop containing nucleoside triphosphate hydrolases"/>
    <property type="match status" value="1"/>
</dbReference>